<keyword evidence="4" id="KW-1185">Reference proteome</keyword>
<feature type="coiled-coil region" evidence="1">
    <location>
        <begin position="196"/>
        <end position="223"/>
    </location>
</feature>
<feature type="region of interest" description="Disordered" evidence="2">
    <location>
        <begin position="419"/>
        <end position="460"/>
    </location>
</feature>
<proteinExistence type="predicted"/>
<dbReference type="AlphaFoldDB" id="A0A9X0CGQ1"/>
<dbReference type="Proteomes" id="UP001163046">
    <property type="component" value="Unassembled WGS sequence"/>
</dbReference>
<dbReference type="EMBL" id="MU827779">
    <property type="protein sequence ID" value="KAJ7339576.1"/>
    <property type="molecule type" value="Genomic_DNA"/>
</dbReference>
<protein>
    <submittedName>
        <fullName evidence="3">Uncharacterized protein</fullName>
    </submittedName>
</protein>
<keyword evidence="1" id="KW-0175">Coiled coil</keyword>
<evidence type="ECO:0000256" key="1">
    <source>
        <dbReference type="SAM" id="Coils"/>
    </source>
</evidence>
<dbReference type="Gene3D" id="1.20.58.60">
    <property type="match status" value="2"/>
</dbReference>
<feature type="coiled-coil region" evidence="1">
    <location>
        <begin position="70"/>
        <end position="131"/>
    </location>
</feature>
<reference evidence="3" key="1">
    <citation type="submission" date="2023-01" db="EMBL/GenBank/DDBJ databases">
        <title>Genome assembly of the deep-sea coral Lophelia pertusa.</title>
        <authorList>
            <person name="Herrera S."/>
            <person name="Cordes E."/>
        </authorList>
    </citation>
    <scope>NUCLEOTIDE SEQUENCE</scope>
    <source>
        <strain evidence="3">USNM1676648</strain>
        <tissue evidence="3">Polyp</tissue>
    </source>
</reference>
<evidence type="ECO:0000256" key="2">
    <source>
        <dbReference type="SAM" id="MobiDB-lite"/>
    </source>
</evidence>
<accession>A0A9X0CGQ1</accession>
<gene>
    <name evidence="3" type="ORF">OS493_005979</name>
</gene>
<organism evidence="3 4">
    <name type="scientific">Desmophyllum pertusum</name>
    <dbReference type="NCBI Taxonomy" id="174260"/>
    <lineage>
        <taxon>Eukaryota</taxon>
        <taxon>Metazoa</taxon>
        <taxon>Cnidaria</taxon>
        <taxon>Anthozoa</taxon>
        <taxon>Hexacorallia</taxon>
        <taxon>Scleractinia</taxon>
        <taxon>Caryophylliina</taxon>
        <taxon>Caryophylliidae</taxon>
        <taxon>Desmophyllum</taxon>
    </lineage>
</organism>
<name>A0A9X0CGQ1_9CNID</name>
<comment type="caution">
    <text evidence="3">The sequence shown here is derived from an EMBL/GenBank/DDBJ whole genome shotgun (WGS) entry which is preliminary data.</text>
</comment>
<evidence type="ECO:0000313" key="3">
    <source>
        <dbReference type="EMBL" id="KAJ7339576.1"/>
    </source>
</evidence>
<dbReference type="SUPFAM" id="SSF46966">
    <property type="entry name" value="Spectrin repeat"/>
    <property type="match status" value="2"/>
</dbReference>
<feature type="region of interest" description="Disordered" evidence="2">
    <location>
        <begin position="358"/>
        <end position="388"/>
    </location>
</feature>
<sequence length="460" mass="53647">MDNSSGFLVFPSCCAGSVDVIKDAPVYQEKVTHLNEFSSNLVSDPCLGEEERRVVREETAICNENWNDLVNLANARQARMEENLNKLEQNNNKMHLTKSSKRLQRERRDKLHDWEERQHNFDSSLRKAERETERIEPIGDDLETVRRQYEDFQTNGIQCVNVSVGEESFLLIPFSKTTGLLVGQQKRVLQDKLSILEKSEGEIDRWNDQLVTLQDEIVKVENVCEQEIAPDFDTLEKQRKEVQNLKENVDILDPQVDEFLKSSDSLLDENDLPNKDEWRVEREAELLKKRWDKVKNDANSRGPRIEEEYLNLQKRQKDLLGEWKNSCNSTLKWITDTSARVQAQDTTAPDLDHARAQRQEIEQTRKHQSLGDGKDFYQIQRPPRNKLDKRIEQLEKEQRDKMKKWTDKTEPLDKWLVKNETAVESNEPIGYDNNYVKGQSEDATGNDHRPSSGAAEVRLR</sequence>
<evidence type="ECO:0000313" key="4">
    <source>
        <dbReference type="Proteomes" id="UP001163046"/>
    </source>
</evidence>